<dbReference type="GeneID" id="5042093"/>
<dbReference type="AlphaFoldDB" id="A0E0U4"/>
<dbReference type="PANTHER" id="PTHR11359:SF0">
    <property type="entry name" value="AMP DEAMINASE"/>
    <property type="match status" value="1"/>
</dbReference>
<keyword evidence="10" id="KW-1185">Reference proteome</keyword>
<dbReference type="eggNOG" id="KOG1096">
    <property type="taxonomic scope" value="Eukaryota"/>
</dbReference>
<dbReference type="SUPFAM" id="SSF51556">
    <property type="entry name" value="Metallo-dependent hydrolases"/>
    <property type="match status" value="1"/>
</dbReference>
<evidence type="ECO:0000256" key="8">
    <source>
        <dbReference type="ARBA" id="ARBA00023080"/>
    </source>
</evidence>
<evidence type="ECO:0000256" key="2">
    <source>
        <dbReference type="ARBA" id="ARBA00004955"/>
    </source>
</evidence>
<dbReference type="Proteomes" id="UP000000600">
    <property type="component" value="Unassembled WGS sequence"/>
</dbReference>
<dbReference type="GO" id="GO:0005829">
    <property type="term" value="C:cytosol"/>
    <property type="evidence" value="ECO:0000318"/>
    <property type="project" value="GO_Central"/>
</dbReference>
<accession>A0E0U4</accession>
<dbReference type="KEGG" id="ptm:GSPATT00022079001"/>
<keyword evidence="6" id="KW-0378">Hydrolase</keyword>
<dbReference type="GO" id="GO:0046033">
    <property type="term" value="P:AMP metabolic process"/>
    <property type="evidence" value="ECO:0000318"/>
    <property type="project" value="GO_Central"/>
</dbReference>
<dbReference type="FunFam" id="3.20.20.140:FF:000035">
    <property type="entry name" value="Probable amp deaminase"/>
    <property type="match status" value="1"/>
</dbReference>
<dbReference type="GO" id="GO:0046872">
    <property type="term" value="F:metal ion binding"/>
    <property type="evidence" value="ECO:0007669"/>
    <property type="project" value="UniProtKB-KW"/>
</dbReference>
<dbReference type="InParanoid" id="A0E0U4"/>
<dbReference type="EC" id="3.5.4.6" evidence="4"/>
<comment type="pathway">
    <text evidence="2">Purine metabolism; IMP biosynthesis via salvage pathway; IMP from AMP: step 1/1.</text>
</comment>
<evidence type="ECO:0000256" key="3">
    <source>
        <dbReference type="ARBA" id="ARBA00006676"/>
    </source>
</evidence>
<comment type="cofactor">
    <cofactor evidence="1">
        <name>Zn(2+)</name>
        <dbReference type="ChEBI" id="CHEBI:29105"/>
    </cofactor>
</comment>
<dbReference type="STRING" id="5888.A0E0U4"/>
<organism evidence="9 10">
    <name type="scientific">Paramecium tetraurelia</name>
    <dbReference type="NCBI Taxonomy" id="5888"/>
    <lineage>
        <taxon>Eukaryota</taxon>
        <taxon>Sar</taxon>
        <taxon>Alveolata</taxon>
        <taxon>Ciliophora</taxon>
        <taxon>Intramacronucleata</taxon>
        <taxon>Oligohymenophorea</taxon>
        <taxon>Peniculida</taxon>
        <taxon>Parameciidae</taxon>
        <taxon>Paramecium</taxon>
    </lineage>
</organism>
<dbReference type="Gene3D" id="3.20.20.140">
    <property type="entry name" value="Metal-dependent hydrolases"/>
    <property type="match status" value="1"/>
</dbReference>
<protein>
    <recommendedName>
        <fullName evidence="4">AMP deaminase</fullName>
        <ecNumber evidence="4">3.5.4.6</ecNumber>
    </recommendedName>
</protein>
<dbReference type="RefSeq" id="XP_001456308.1">
    <property type="nucleotide sequence ID" value="XM_001456271.2"/>
</dbReference>
<gene>
    <name evidence="9" type="ORF">GSPATT00022079001</name>
</gene>
<dbReference type="Pfam" id="PF19326">
    <property type="entry name" value="AMP_deaminase"/>
    <property type="match status" value="1"/>
</dbReference>
<dbReference type="OrthoDB" id="1723809at2759"/>
<evidence type="ECO:0000313" key="10">
    <source>
        <dbReference type="Proteomes" id="UP000000600"/>
    </source>
</evidence>
<evidence type="ECO:0000256" key="4">
    <source>
        <dbReference type="ARBA" id="ARBA00012775"/>
    </source>
</evidence>
<dbReference type="HOGENOM" id="CLU_003782_4_2_1"/>
<reference evidence="9 10" key="1">
    <citation type="journal article" date="2006" name="Nature">
        <title>Global trends of whole-genome duplications revealed by the ciliate Paramecium tetraurelia.</title>
        <authorList>
            <consortium name="Genoscope"/>
            <person name="Aury J.-M."/>
            <person name="Jaillon O."/>
            <person name="Duret L."/>
            <person name="Noel B."/>
            <person name="Jubin C."/>
            <person name="Porcel B.M."/>
            <person name="Segurens B."/>
            <person name="Daubin V."/>
            <person name="Anthouard V."/>
            <person name="Aiach N."/>
            <person name="Arnaiz O."/>
            <person name="Billaut A."/>
            <person name="Beisson J."/>
            <person name="Blanc I."/>
            <person name="Bouhouche K."/>
            <person name="Camara F."/>
            <person name="Duharcourt S."/>
            <person name="Guigo R."/>
            <person name="Gogendeau D."/>
            <person name="Katinka M."/>
            <person name="Keller A.-M."/>
            <person name="Kissmehl R."/>
            <person name="Klotz C."/>
            <person name="Koll F."/>
            <person name="Le Moue A."/>
            <person name="Lepere C."/>
            <person name="Malinsky S."/>
            <person name="Nowacki M."/>
            <person name="Nowak J.K."/>
            <person name="Plattner H."/>
            <person name="Poulain J."/>
            <person name="Ruiz F."/>
            <person name="Serrano V."/>
            <person name="Zagulski M."/>
            <person name="Dessen P."/>
            <person name="Betermier M."/>
            <person name="Weissenbach J."/>
            <person name="Scarpelli C."/>
            <person name="Schachter V."/>
            <person name="Sperling L."/>
            <person name="Meyer E."/>
            <person name="Cohen J."/>
            <person name="Wincker P."/>
        </authorList>
    </citation>
    <scope>NUCLEOTIDE SEQUENCE [LARGE SCALE GENOMIC DNA]</scope>
    <source>
        <strain evidence="9 10">Stock d4-2</strain>
    </source>
</reference>
<evidence type="ECO:0000256" key="1">
    <source>
        <dbReference type="ARBA" id="ARBA00001947"/>
    </source>
</evidence>
<dbReference type="GO" id="GO:0003876">
    <property type="term" value="F:AMP deaminase activity"/>
    <property type="evidence" value="ECO:0000318"/>
    <property type="project" value="GO_Central"/>
</dbReference>
<proteinExistence type="inferred from homology"/>
<dbReference type="FunCoup" id="A0E0U4">
    <property type="interactions" value="100"/>
</dbReference>
<dbReference type="InterPro" id="IPR006329">
    <property type="entry name" value="AMPD"/>
</dbReference>
<dbReference type="EMBL" id="CT868652">
    <property type="protein sequence ID" value="CAK88911.1"/>
    <property type="molecule type" value="Genomic_DNA"/>
</dbReference>
<dbReference type="PANTHER" id="PTHR11359">
    <property type="entry name" value="AMP DEAMINASE"/>
    <property type="match status" value="1"/>
</dbReference>
<keyword evidence="5" id="KW-0479">Metal-binding</keyword>
<evidence type="ECO:0000313" key="9">
    <source>
        <dbReference type="EMBL" id="CAK88911.1"/>
    </source>
</evidence>
<dbReference type="GO" id="GO:0006188">
    <property type="term" value="P:IMP biosynthetic process"/>
    <property type="evidence" value="ECO:0000318"/>
    <property type="project" value="GO_Central"/>
</dbReference>
<evidence type="ECO:0000256" key="5">
    <source>
        <dbReference type="ARBA" id="ARBA00022723"/>
    </source>
</evidence>
<keyword evidence="8" id="KW-0546">Nucleotide metabolism</keyword>
<dbReference type="GO" id="GO:0032264">
    <property type="term" value="P:IMP salvage"/>
    <property type="evidence" value="ECO:0007669"/>
    <property type="project" value="InterPro"/>
</dbReference>
<dbReference type="OMA" id="FHRKFPY"/>
<keyword evidence="7" id="KW-0862">Zinc</keyword>
<name>A0E0U4_PARTE</name>
<evidence type="ECO:0000256" key="7">
    <source>
        <dbReference type="ARBA" id="ARBA00022833"/>
    </source>
</evidence>
<evidence type="ECO:0000256" key="6">
    <source>
        <dbReference type="ARBA" id="ARBA00022801"/>
    </source>
</evidence>
<dbReference type="Gene3D" id="4.10.800.20">
    <property type="match status" value="1"/>
</dbReference>
<comment type="similarity">
    <text evidence="3">Belongs to the metallo-dependent hydrolases superfamily. Adenosine and AMP deaminases family.</text>
</comment>
<dbReference type="InterPro" id="IPR032466">
    <property type="entry name" value="Metal_Hydrolase"/>
</dbReference>
<dbReference type="FunFam" id="4.10.800.20:FF:000001">
    <property type="entry name" value="AMP deaminase"/>
    <property type="match status" value="1"/>
</dbReference>
<sequence length="695" mass="81497">MLEFQGRSSDKQLTLEPDAQGLSMQYVAEEQNLQKQCLDLKLAREDSKNQKTVFGNQFGYAAKATRRISDIAEEEIKEALNFDILRIKPGKQYKGAKSKESEDSAIKILELLKLRDYYSFDGHEQSEISSKFVQYNSKNEPYIIWNRRVDVLPILENTEVLQEDGIIFTKSGENIDVIVPTMLQFISDLINLMKCVGNNSIASFCYDRLKFLEQKFQMHEIFNHQNEQLDQKNIIRRDFYNVFKVDTHIHHSAAMSAKHLLEFIQRKYEKCGDDHVDIKDGTKIRLKDIFKSINVDPIDLSLNTLDVQADKGIYKRFDRFNNKYNPMGTPKLREIFLKTDNYIKGKYLADLTKELMDQLDKQQYVGCEWRVSIYGKSMEEWHKLGKWLIKNKLYSSKVRWMVQIPRLYSVYKKSGMIHCFQDMIDNIFRPLFDITINPTIDPFLYQALFQITGFDTVDDESLYEYFAISDLKQCPKDWAGDRNPPYTYWIYYIYANLYTLNALRKQRGLNTFKFRPHCGEAGNIDHLATAYLVSDGINHGLELQKSPVLEYLFYLKQIGIAMSPVSNNKLFCRYQKSPFQKYFQIGLNVCLSTDDPLILHLTNEPLLEEYAIASQIFDLSAIDQAELARNSVRQSSFEKEIKDFWIGENYNDRIAQKNAEDRNNLPATRFMYRKVTLNEEYEHLDKLNIFDKLNI</sequence>